<sequence length="217" mass="25520">MKKLDFKTYGEFTDEMLNLKYDSQIIYEGYTDNLITSITGDLELKLNYGTSNTYSVLARKFGDHVVWIPKLPLDSDYRYKTIVFTLRQFVELWTFLKYRAENDLEIIKNIRSDELKLIWMMGARGAERIDDTSSLIQSVKKNILALSTSLEHQDTTFNNLIQNNWVLNKDRLIEEGDNWECFIAYLDNGVHEEWEVFKKDQEDVLYIHLGSGYCLPI</sequence>
<keyword evidence="2" id="KW-1185">Reference proteome</keyword>
<organism evidence="1 2">
    <name type="scientific">Shouchella rhizosphaerae</name>
    <dbReference type="NCBI Taxonomy" id="866786"/>
    <lineage>
        <taxon>Bacteria</taxon>
        <taxon>Bacillati</taxon>
        <taxon>Bacillota</taxon>
        <taxon>Bacilli</taxon>
        <taxon>Bacillales</taxon>
        <taxon>Bacillaceae</taxon>
        <taxon>Shouchella</taxon>
    </lineage>
</organism>
<reference evidence="1 2" key="1">
    <citation type="submission" date="2024-01" db="EMBL/GenBank/DDBJ databases">
        <title>Culturomics analysis of mouse respiratory tract.</title>
        <authorList>
            <person name="Phillips A.M."/>
            <person name="Collette N.M."/>
            <person name="Mageeney C.M."/>
            <person name="Sinha A."/>
            <person name="Hern K.E."/>
            <person name="Arkin A.P."/>
            <person name="Williams K.P."/>
            <person name="Branda S."/>
        </authorList>
    </citation>
    <scope>NUCLEOTIDE SEQUENCE [LARGE SCALE GENOMIC DNA]</scope>
    <source>
        <strain evidence="1 2">CP20</strain>
    </source>
</reference>
<dbReference type="RefSeq" id="WP_063608646.1">
    <property type="nucleotide sequence ID" value="NZ_CP144921.1"/>
</dbReference>
<dbReference type="Proteomes" id="UP001341136">
    <property type="component" value="Chromosome"/>
</dbReference>
<proteinExistence type="predicted"/>
<evidence type="ECO:0000313" key="1">
    <source>
        <dbReference type="EMBL" id="WWA29005.1"/>
    </source>
</evidence>
<dbReference type="EMBL" id="CP144921">
    <property type="protein sequence ID" value="WWA29005.1"/>
    <property type="molecule type" value="Genomic_DNA"/>
</dbReference>
<name>A0ABZ2CSJ1_9BACI</name>
<accession>A0ABZ2CSJ1</accession>
<evidence type="ECO:0000313" key="2">
    <source>
        <dbReference type="Proteomes" id="UP001341136"/>
    </source>
</evidence>
<gene>
    <name evidence="1" type="ORF">V5G21_14825</name>
</gene>
<protein>
    <submittedName>
        <fullName evidence="1">Uncharacterized protein</fullName>
    </submittedName>
</protein>